<dbReference type="RefSeq" id="WP_130443189.1">
    <property type="nucleotide sequence ID" value="NZ_SHKR01000011.1"/>
</dbReference>
<feature type="transmembrane region" description="Helical" evidence="1">
    <location>
        <begin position="48"/>
        <end position="69"/>
    </location>
</feature>
<dbReference type="AlphaFoldDB" id="A0A4Q7XBF6"/>
<evidence type="ECO:0000313" key="2">
    <source>
        <dbReference type="EMBL" id="RZU20508.1"/>
    </source>
</evidence>
<dbReference type="Proteomes" id="UP000292027">
    <property type="component" value="Unassembled WGS sequence"/>
</dbReference>
<reference evidence="2 3" key="1">
    <citation type="journal article" date="2015" name="Stand. Genomic Sci.">
        <title>Genomic Encyclopedia of Bacterial and Archaeal Type Strains, Phase III: the genomes of soil and plant-associated and newly described type strains.</title>
        <authorList>
            <person name="Whitman W.B."/>
            <person name="Woyke T."/>
            <person name="Klenk H.P."/>
            <person name="Zhou Y."/>
            <person name="Lilburn T.G."/>
            <person name="Beck B.J."/>
            <person name="De Vos P."/>
            <person name="Vandamme P."/>
            <person name="Eisen J.A."/>
            <person name="Garrity G."/>
            <person name="Hugenholtz P."/>
            <person name="Kyrpides N.C."/>
        </authorList>
    </citation>
    <scope>NUCLEOTIDE SEQUENCE [LARGE SCALE GENOMIC DNA]</scope>
    <source>
        <strain evidence="2 3">VKM Ac-2540</strain>
    </source>
</reference>
<sequence length="104" mass="10570">MDGRTIGRVTVQAAFVGVVAGVAYATMRQFGAPLCPPTAVSCAAETGGALFAVQLGGVATALALPVLALRSGLGWAFAVVATAGIVAVDLVWFLTMSDMWTVLR</sequence>
<gene>
    <name evidence="2" type="ORF">EV645_2743</name>
</gene>
<accession>A0A4Q7XBF6</accession>
<dbReference type="EMBL" id="SHKR01000011">
    <property type="protein sequence ID" value="RZU20508.1"/>
    <property type="molecule type" value="Genomic_DNA"/>
</dbReference>
<evidence type="ECO:0000256" key="1">
    <source>
        <dbReference type="SAM" id="Phobius"/>
    </source>
</evidence>
<feature type="transmembrane region" description="Helical" evidence="1">
    <location>
        <begin position="75"/>
        <end position="94"/>
    </location>
</feature>
<keyword evidence="1" id="KW-0472">Membrane</keyword>
<comment type="caution">
    <text evidence="2">The sequence shown here is derived from an EMBL/GenBank/DDBJ whole genome shotgun (WGS) entry which is preliminary data.</text>
</comment>
<evidence type="ECO:0000313" key="3">
    <source>
        <dbReference type="Proteomes" id="UP000292027"/>
    </source>
</evidence>
<name>A0A4Q7XBF6_9ACTN</name>
<protein>
    <submittedName>
        <fullName evidence="2">Uncharacterized protein</fullName>
    </submittedName>
</protein>
<keyword evidence="1" id="KW-1133">Transmembrane helix</keyword>
<feature type="transmembrane region" description="Helical" evidence="1">
    <location>
        <begin position="6"/>
        <end position="27"/>
    </location>
</feature>
<proteinExistence type="predicted"/>
<keyword evidence="3" id="KW-1185">Reference proteome</keyword>
<dbReference type="OrthoDB" id="3828755at2"/>
<organism evidence="2 3">
    <name type="scientific">Kribbella rubisoli</name>
    <dbReference type="NCBI Taxonomy" id="3075929"/>
    <lineage>
        <taxon>Bacteria</taxon>
        <taxon>Bacillati</taxon>
        <taxon>Actinomycetota</taxon>
        <taxon>Actinomycetes</taxon>
        <taxon>Propionibacteriales</taxon>
        <taxon>Kribbellaceae</taxon>
        <taxon>Kribbella</taxon>
    </lineage>
</organism>
<keyword evidence="1" id="KW-0812">Transmembrane</keyword>